<dbReference type="SMART" id="SM00530">
    <property type="entry name" value="HTH_XRE"/>
    <property type="match status" value="1"/>
</dbReference>
<organism evidence="4 5">
    <name type="scientific">Lutibaculum baratangense AMV1</name>
    <dbReference type="NCBI Taxonomy" id="631454"/>
    <lineage>
        <taxon>Bacteria</taxon>
        <taxon>Pseudomonadati</taxon>
        <taxon>Pseudomonadota</taxon>
        <taxon>Alphaproteobacteria</taxon>
        <taxon>Hyphomicrobiales</taxon>
        <taxon>Tepidamorphaceae</taxon>
        <taxon>Lutibaculum</taxon>
    </lineage>
</organism>
<dbReference type="GO" id="GO:0005829">
    <property type="term" value="C:cytosol"/>
    <property type="evidence" value="ECO:0007669"/>
    <property type="project" value="TreeGrafter"/>
</dbReference>
<sequence>MGRRSGRRRLQPGTKDTMAQNSAKPAADDTDDLATGSTAPRSDQRTLERALGSHVRRLRRQKDLSIADLSSSAGISSGMLSKIENGQISPSLSTLQQISSALGVQMSTLFAEFEEQRDCSFVRADQGVVIDRRGTKAGHIYRLLGHGLRDDVVVEPYLIELREDAMPYTNFQHAGTEFIYMLTGRVTYRHGEQIYELGPGDALLFDSAALHGPERLIELPSTYLSIIVYTRDQV</sequence>
<dbReference type="eggNOG" id="COG1396">
    <property type="taxonomic scope" value="Bacteria"/>
</dbReference>
<name>V4R0X5_9HYPH</name>
<dbReference type="CDD" id="cd02209">
    <property type="entry name" value="cupin_XRE_C"/>
    <property type="match status" value="1"/>
</dbReference>
<dbReference type="Pfam" id="PF07883">
    <property type="entry name" value="Cupin_2"/>
    <property type="match status" value="1"/>
</dbReference>
<dbReference type="PANTHER" id="PTHR46797">
    <property type="entry name" value="HTH-TYPE TRANSCRIPTIONAL REGULATOR"/>
    <property type="match status" value="1"/>
</dbReference>
<dbReference type="GO" id="GO:0003677">
    <property type="term" value="F:DNA binding"/>
    <property type="evidence" value="ECO:0007669"/>
    <property type="project" value="UniProtKB-KW"/>
</dbReference>
<feature type="region of interest" description="Disordered" evidence="2">
    <location>
        <begin position="1"/>
        <end position="47"/>
    </location>
</feature>
<dbReference type="SUPFAM" id="SSF47413">
    <property type="entry name" value="lambda repressor-like DNA-binding domains"/>
    <property type="match status" value="1"/>
</dbReference>
<keyword evidence="5" id="KW-1185">Reference proteome</keyword>
<dbReference type="Pfam" id="PF01381">
    <property type="entry name" value="HTH_3"/>
    <property type="match status" value="1"/>
</dbReference>
<dbReference type="AlphaFoldDB" id="V4R0X5"/>
<dbReference type="STRING" id="631454.N177_1495"/>
<evidence type="ECO:0000313" key="5">
    <source>
        <dbReference type="Proteomes" id="UP000017819"/>
    </source>
</evidence>
<protein>
    <submittedName>
        <fullName evidence="4">Transcriptional regulator, MerR family</fullName>
    </submittedName>
</protein>
<dbReference type="InterPro" id="IPR014710">
    <property type="entry name" value="RmlC-like_jellyroll"/>
</dbReference>
<dbReference type="GO" id="GO:0003700">
    <property type="term" value="F:DNA-binding transcription factor activity"/>
    <property type="evidence" value="ECO:0007669"/>
    <property type="project" value="TreeGrafter"/>
</dbReference>
<dbReference type="InterPro" id="IPR011051">
    <property type="entry name" value="RmlC_Cupin_sf"/>
</dbReference>
<dbReference type="CDD" id="cd00093">
    <property type="entry name" value="HTH_XRE"/>
    <property type="match status" value="1"/>
</dbReference>
<accession>V4R0X5</accession>
<dbReference type="Gene3D" id="1.10.260.40">
    <property type="entry name" value="lambda repressor-like DNA-binding domains"/>
    <property type="match status" value="1"/>
</dbReference>
<keyword evidence="1" id="KW-0238">DNA-binding</keyword>
<dbReference type="InterPro" id="IPR050807">
    <property type="entry name" value="TransReg_Diox_bact_type"/>
</dbReference>
<dbReference type="InterPro" id="IPR013096">
    <property type="entry name" value="Cupin_2"/>
</dbReference>
<reference evidence="4 5" key="1">
    <citation type="journal article" date="2014" name="Genome Announc.">
        <title>Draft Genome Sequence of Lutibaculum baratangense Strain AMV1T, Isolated from a Mud Volcano in Andamans, India.</title>
        <authorList>
            <person name="Singh A."/>
            <person name="Sreenivas A."/>
            <person name="Sathyanarayana Reddy G."/>
            <person name="Pinnaka A.K."/>
            <person name="Shivaji S."/>
        </authorList>
    </citation>
    <scope>NUCLEOTIDE SEQUENCE [LARGE SCALE GENOMIC DNA]</scope>
    <source>
        <strain evidence="4 5">AMV1</strain>
    </source>
</reference>
<dbReference type="Gene3D" id="2.60.120.10">
    <property type="entry name" value="Jelly Rolls"/>
    <property type="match status" value="1"/>
</dbReference>
<feature type="compositionally biased region" description="Basic residues" evidence="2">
    <location>
        <begin position="1"/>
        <end position="10"/>
    </location>
</feature>
<evidence type="ECO:0000256" key="1">
    <source>
        <dbReference type="ARBA" id="ARBA00023125"/>
    </source>
</evidence>
<evidence type="ECO:0000259" key="3">
    <source>
        <dbReference type="PROSITE" id="PS50943"/>
    </source>
</evidence>
<dbReference type="SUPFAM" id="SSF51182">
    <property type="entry name" value="RmlC-like cupins"/>
    <property type="match status" value="1"/>
</dbReference>
<feature type="domain" description="HTH cro/C1-type" evidence="3">
    <location>
        <begin position="55"/>
        <end position="109"/>
    </location>
</feature>
<dbReference type="PROSITE" id="PS50943">
    <property type="entry name" value="HTH_CROC1"/>
    <property type="match status" value="1"/>
</dbReference>
<evidence type="ECO:0000313" key="4">
    <source>
        <dbReference type="EMBL" id="ESR25662.1"/>
    </source>
</evidence>
<dbReference type="Proteomes" id="UP000017819">
    <property type="component" value="Unassembled WGS sequence"/>
</dbReference>
<gene>
    <name evidence="4" type="ORF">N177_1495</name>
</gene>
<evidence type="ECO:0000256" key="2">
    <source>
        <dbReference type="SAM" id="MobiDB-lite"/>
    </source>
</evidence>
<dbReference type="InterPro" id="IPR001387">
    <property type="entry name" value="Cro/C1-type_HTH"/>
</dbReference>
<proteinExistence type="predicted"/>
<dbReference type="PANTHER" id="PTHR46797:SF1">
    <property type="entry name" value="METHYLPHOSPHONATE SYNTHASE"/>
    <property type="match status" value="1"/>
</dbReference>
<dbReference type="PATRIC" id="fig|631454.5.peg.1477"/>
<comment type="caution">
    <text evidence="4">The sequence shown here is derived from an EMBL/GenBank/DDBJ whole genome shotgun (WGS) entry which is preliminary data.</text>
</comment>
<dbReference type="EMBL" id="AWXZ01000018">
    <property type="protein sequence ID" value="ESR25662.1"/>
    <property type="molecule type" value="Genomic_DNA"/>
</dbReference>
<dbReference type="InterPro" id="IPR010982">
    <property type="entry name" value="Lambda_DNA-bd_dom_sf"/>
</dbReference>